<comment type="caution">
    <text evidence="6">The sequence shown here is derived from an EMBL/GenBank/DDBJ whole genome shotgun (WGS) entry which is preliminary data.</text>
</comment>
<name>A0A0R1KC73_9LACO</name>
<dbReference type="EMBL" id="AZDZ01000001">
    <property type="protein sequence ID" value="KRK81245.1"/>
    <property type="molecule type" value="Genomic_DNA"/>
</dbReference>
<dbReference type="PANTHER" id="PTHR43479:SF11">
    <property type="entry name" value="ACREF_ENVCD OPERON REPRESSOR-RELATED"/>
    <property type="match status" value="1"/>
</dbReference>
<evidence type="ECO:0000313" key="7">
    <source>
        <dbReference type="Proteomes" id="UP000051248"/>
    </source>
</evidence>
<dbReference type="GO" id="GO:0003677">
    <property type="term" value="F:DNA binding"/>
    <property type="evidence" value="ECO:0007669"/>
    <property type="project" value="UniProtKB-UniRule"/>
</dbReference>
<reference evidence="6 7" key="1">
    <citation type="journal article" date="2015" name="Genome Announc.">
        <title>Expanding the biotechnology potential of lactobacilli through comparative genomics of 213 strains and associated genera.</title>
        <authorList>
            <person name="Sun Z."/>
            <person name="Harris H.M."/>
            <person name="McCann A."/>
            <person name="Guo C."/>
            <person name="Argimon S."/>
            <person name="Zhang W."/>
            <person name="Yang X."/>
            <person name="Jeffery I.B."/>
            <person name="Cooney J.C."/>
            <person name="Kagawa T.F."/>
            <person name="Liu W."/>
            <person name="Song Y."/>
            <person name="Salvetti E."/>
            <person name="Wrobel A."/>
            <person name="Rasinkangas P."/>
            <person name="Parkhill J."/>
            <person name="Rea M.C."/>
            <person name="O'Sullivan O."/>
            <person name="Ritari J."/>
            <person name="Douillard F.P."/>
            <person name="Paul Ross R."/>
            <person name="Yang R."/>
            <person name="Briner A.E."/>
            <person name="Felis G.E."/>
            <person name="de Vos W.M."/>
            <person name="Barrangou R."/>
            <person name="Klaenhammer T.R."/>
            <person name="Caufield P.W."/>
            <person name="Cui Y."/>
            <person name="Zhang H."/>
            <person name="O'Toole P.W."/>
        </authorList>
    </citation>
    <scope>NUCLEOTIDE SEQUENCE [LARGE SCALE GENOMIC DNA]</scope>
    <source>
        <strain evidence="6 7">DSM 19682</strain>
    </source>
</reference>
<dbReference type="InterPro" id="IPR050624">
    <property type="entry name" value="HTH-type_Tx_Regulator"/>
</dbReference>
<dbReference type="STRING" id="1423775.FD03_GL000837"/>
<keyword evidence="3" id="KW-0804">Transcription</keyword>
<dbReference type="GO" id="GO:0045892">
    <property type="term" value="P:negative regulation of DNA-templated transcription"/>
    <property type="evidence" value="ECO:0007669"/>
    <property type="project" value="UniProtKB-ARBA"/>
</dbReference>
<protein>
    <recommendedName>
        <fullName evidence="5">HTH tetR-type domain-containing protein</fullName>
    </recommendedName>
</protein>
<dbReference type="SUPFAM" id="SSF46689">
    <property type="entry name" value="Homeodomain-like"/>
    <property type="match status" value="1"/>
</dbReference>
<dbReference type="eggNOG" id="COG1309">
    <property type="taxonomic scope" value="Bacteria"/>
</dbReference>
<accession>A0A0R1KC73</accession>
<sequence>MGDEKMQIARTKIIEAAKKLFEEKGVDETSIRDIAQKAGYSHTTIYLYFKSKQELFNLIAKEPLEDLYSKFEEIYCLKKSNEDKFFLMCEQYVEFGIKQRNFYSLLTTYRGERIDKERFDNKINDLRMSALDLVSKVLLKIIPVNVESELKNNLIRGMFYFLHGVVMTYVTSLESDKELIPRVKKIVDDYIGYTFFKNDNERKTNQ</sequence>
<dbReference type="FunFam" id="1.10.10.60:FF:000141">
    <property type="entry name" value="TetR family transcriptional regulator"/>
    <property type="match status" value="1"/>
</dbReference>
<keyword evidence="7" id="KW-1185">Reference proteome</keyword>
<dbReference type="Proteomes" id="UP000051248">
    <property type="component" value="Unassembled WGS sequence"/>
</dbReference>
<gene>
    <name evidence="6" type="ORF">FD03_GL000837</name>
</gene>
<dbReference type="PATRIC" id="fig|1423775.4.peg.857"/>
<evidence type="ECO:0000256" key="3">
    <source>
        <dbReference type="ARBA" id="ARBA00023163"/>
    </source>
</evidence>
<evidence type="ECO:0000256" key="2">
    <source>
        <dbReference type="ARBA" id="ARBA00023125"/>
    </source>
</evidence>
<dbReference type="Gene3D" id="1.10.357.10">
    <property type="entry name" value="Tetracycline Repressor, domain 2"/>
    <property type="match status" value="1"/>
</dbReference>
<keyword evidence="1" id="KW-0805">Transcription regulation</keyword>
<dbReference type="RefSeq" id="WP_080464454.1">
    <property type="nucleotide sequence ID" value="NZ_BCWC01000006.1"/>
</dbReference>
<dbReference type="InterPro" id="IPR001647">
    <property type="entry name" value="HTH_TetR"/>
</dbReference>
<dbReference type="PROSITE" id="PS50977">
    <property type="entry name" value="HTH_TETR_2"/>
    <property type="match status" value="1"/>
</dbReference>
<dbReference type="AlphaFoldDB" id="A0A0R1KC73"/>
<evidence type="ECO:0000313" key="6">
    <source>
        <dbReference type="EMBL" id="KRK81245.1"/>
    </source>
</evidence>
<feature type="DNA-binding region" description="H-T-H motif" evidence="4">
    <location>
        <begin position="30"/>
        <end position="49"/>
    </location>
</feature>
<evidence type="ECO:0000259" key="5">
    <source>
        <dbReference type="PROSITE" id="PS50977"/>
    </source>
</evidence>
<evidence type="ECO:0000256" key="4">
    <source>
        <dbReference type="PROSITE-ProRule" id="PRU00335"/>
    </source>
</evidence>
<dbReference type="InterPro" id="IPR009057">
    <property type="entry name" value="Homeodomain-like_sf"/>
</dbReference>
<dbReference type="PRINTS" id="PR00455">
    <property type="entry name" value="HTHTETR"/>
</dbReference>
<dbReference type="Pfam" id="PF00440">
    <property type="entry name" value="TetR_N"/>
    <property type="match status" value="1"/>
</dbReference>
<organism evidence="6 7">
    <name type="scientific">Companilactobacillus nodensis DSM 19682 = JCM 14932 = NBRC 107160</name>
    <dbReference type="NCBI Taxonomy" id="1423775"/>
    <lineage>
        <taxon>Bacteria</taxon>
        <taxon>Bacillati</taxon>
        <taxon>Bacillota</taxon>
        <taxon>Bacilli</taxon>
        <taxon>Lactobacillales</taxon>
        <taxon>Lactobacillaceae</taxon>
        <taxon>Companilactobacillus</taxon>
    </lineage>
</organism>
<feature type="domain" description="HTH tetR-type" evidence="5">
    <location>
        <begin position="7"/>
        <end position="67"/>
    </location>
</feature>
<dbReference type="PANTHER" id="PTHR43479">
    <property type="entry name" value="ACREF/ENVCD OPERON REPRESSOR-RELATED"/>
    <property type="match status" value="1"/>
</dbReference>
<dbReference type="OrthoDB" id="9812993at2"/>
<evidence type="ECO:0000256" key="1">
    <source>
        <dbReference type="ARBA" id="ARBA00023015"/>
    </source>
</evidence>
<keyword evidence="2 4" id="KW-0238">DNA-binding</keyword>
<proteinExistence type="predicted"/>